<sequence length="598" mass="64114">MKFNQIKKPILGLILGLSISYCASSDKKAEDPLKNTKKLVIEGHSSLYYQGALPVKGTSIKFIPPMEEASITVLRMRYDFAAEQFSKSILKASESVVIVKEGTKMSWKAAGNINDKGEQVQKYLSENATKPGLFIMYTSVAESYGLIGSSFDRGKQSHEAVIAKSAEIRKEWDEWAEMQLNREMPKDTSPSAKKRFQKYQENFQKDFESTVYGYIDLDEALKNSWNESYEDFRKGGFFSRNSEINEIRSAVSESIFGSWKETIFQYGKDTKEELGKAKGEIEAIADKDEGIPTALLKSFSRATKAILYDSIIKPISKFALLSVGYVTWNGLIYPVALGTNAAGTTMYGLVETITLTGKGVVYLTAPSIELVLGSIINSTEVVVHESVQSLDKGAKVTSAMSRKSSAYSVKSAAFVTESSGKYILAPMSYVGVTAGQTVLGGGLAVTGTVAGGAVAGASGTTEVVTYASTKATSATVGVVGSAASFGVGTGYGVYQVGKAIGVPSGVAVGTGIVLSYEFMAQISAHSILAAADCTYLVLSLEGGKWVVYGVKDNSKKAARLLSGAVIDLDQVRKEGGTIVKVPMEPGEVEKILGKKKKK</sequence>
<dbReference type="Proteomes" id="UP000245206">
    <property type="component" value="Unassembled WGS sequence"/>
</dbReference>
<evidence type="ECO:0000256" key="1">
    <source>
        <dbReference type="SAM" id="SignalP"/>
    </source>
</evidence>
<protein>
    <recommendedName>
        <fullName evidence="4">Lipoprotein</fullName>
    </recommendedName>
</protein>
<dbReference type="AlphaFoldDB" id="A0A2P2DA54"/>
<dbReference type="OrthoDB" id="314615at2"/>
<accession>A0A2P2DA54</accession>
<evidence type="ECO:0000313" key="3">
    <source>
        <dbReference type="Proteomes" id="UP000245206"/>
    </source>
</evidence>
<evidence type="ECO:0008006" key="4">
    <source>
        <dbReference type="Google" id="ProtNLM"/>
    </source>
</evidence>
<evidence type="ECO:0000313" key="2">
    <source>
        <dbReference type="EMBL" id="GBF41511.1"/>
    </source>
</evidence>
<feature type="chain" id="PRO_5015109502" description="Lipoprotein" evidence="1">
    <location>
        <begin position="24"/>
        <end position="598"/>
    </location>
</feature>
<keyword evidence="1" id="KW-0732">Signal</keyword>
<dbReference type="EMBL" id="BFAZ01000004">
    <property type="protein sequence ID" value="GBF41511.1"/>
    <property type="molecule type" value="Genomic_DNA"/>
</dbReference>
<keyword evidence="3" id="KW-1185">Reference proteome</keyword>
<organism evidence="2 3">
    <name type="scientific">Leptospira ellinghausenii</name>
    <dbReference type="NCBI Taxonomy" id="1917822"/>
    <lineage>
        <taxon>Bacteria</taxon>
        <taxon>Pseudomonadati</taxon>
        <taxon>Spirochaetota</taxon>
        <taxon>Spirochaetia</taxon>
        <taxon>Leptospirales</taxon>
        <taxon>Leptospiraceae</taxon>
        <taxon>Leptospira</taxon>
    </lineage>
</organism>
<proteinExistence type="predicted"/>
<gene>
    <name evidence="2" type="ORF">LPTSP2_07880</name>
</gene>
<reference evidence="3" key="1">
    <citation type="journal article" date="2019" name="Microbiol. Immunol.">
        <title>Molecular and phenotypic characterization of Leptospira johnsonii sp. nov., Leptospira ellinghausenii sp. nov. and Leptospira ryugenii sp. nov. isolated from soil and water in Japan.</title>
        <authorList>
            <person name="Masuzawa T."/>
            <person name="Saito M."/>
            <person name="Nakao R."/>
            <person name="Nikaido Y."/>
            <person name="Matsumoto M."/>
            <person name="Ogawa M."/>
            <person name="Yokoyama M."/>
            <person name="Hidaka Y."/>
            <person name="Tomita J."/>
            <person name="Sakakibara K."/>
            <person name="Suzuki K."/>
            <person name="Yasuda S."/>
            <person name="Sato H."/>
            <person name="Yamaguchi M."/>
            <person name="Yoshida S.I."/>
            <person name="Koizumi N."/>
            <person name="Kawamura Y."/>
        </authorList>
    </citation>
    <scope>NUCLEOTIDE SEQUENCE [LARGE SCALE GENOMIC DNA]</scope>
    <source>
        <strain evidence="3">E18</strain>
    </source>
</reference>
<comment type="caution">
    <text evidence="2">The sequence shown here is derived from an EMBL/GenBank/DDBJ whole genome shotgun (WGS) entry which is preliminary data.</text>
</comment>
<dbReference type="RefSeq" id="WP_108958707.1">
    <property type="nucleotide sequence ID" value="NZ_BFAZ01000004.1"/>
</dbReference>
<feature type="signal peptide" evidence="1">
    <location>
        <begin position="1"/>
        <end position="23"/>
    </location>
</feature>
<name>A0A2P2DA54_9LEPT</name>